<evidence type="ECO:0000256" key="2">
    <source>
        <dbReference type="ARBA" id="ARBA00022679"/>
    </source>
</evidence>
<comment type="caution">
    <text evidence="9">The sequence shown here is derived from an EMBL/GenBank/DDBJ whole genome shotgun (WGS) entry which is preliminary data.</text>
</comment>
<evidence type="ECO:0000256" key="7">
    <source>
        <dbReference type="RuleBase" id="RU000416"/>
    </source>
</evidence>
<evidence type="ECO:0000256" key="6">
    <source>
        <dbReference type="PROSITE-ProRule" id="PRU01016"/>
    </source>
</evidence>
<keyword evidence="4" id="KW-0680">Restriction system</keyword>
<sequence>MLPDANKPILIDLFSGCGGFSLGAEMAGWDSIFAIDIDPTLQSAYKRNFPRTKVVQGNVAELDATAWSMFIGNQRPDCIIGGPPCQGFSRMGKRNICDPRNTLLSQFTKQVALLRPKTFVMENVQGLLDEQYREILNCALEVIPSEYTVLEPTIVNALNFGAATNRKRVVIIGYLSEYTDPISQNTILPHTPQKLTSVKDAISDLPSPVQENKSNGIEGFTWAPYDSKRHQLPEYAKAMRASPATSIGWKQAVEMQQAGYVSGSHSTRHTTKVANRYAATPPGQADSISKSYRLTWDGQCPTLRAGTGSDRGAFQAVRPLHPAEGRVITVREAARLQGFPDWFTFHRTKWHSFRMIGNSVSPLVSLGIMSAIKNKTFKSLAA</sequence>
<dbReference type="InterPro" id="IPR018117">
    <property type="entry name" value="C5_DNA_meth_AS"/>
</dbReference>
<evidence type="ECO:0000256" key="4">
    <source>
        <dbReference type="ARBA" id="ARBA00022747"/>
    </source>
</evidence>
<protein>
    <recommendedName>
        <fullName evidence="8">Cytosine-specific methyltransferase</fullName>
        <ecNumber evidence="8">2.1.1.37</ecNumber>
    </recommendedName>
</protein>
<dbReference type="InterPro" id="IPR031303">
    <property type="entry name" value="C5_meth_CS"/>
</dbReference>
<dbReference type="PROSITE" id="PS51679">
    <property type="entry name" value="SAM_MT_C5"/>
    <property type="match status" value="1"/>
</dbReference>
<dbReference type="InterPro" id="IPR001525">
    <property type="entry name" value="C5_MeTfrase"/>
</dbReference>
<dbReference type="EC" id="2.1.1.37" evidence="8"/>
<evidence type="ECO:0000256" key="3">
    <source>
        <dbReference type="ARBA" id="ARBA00022691"/>
    </source>
</evidence>
<keyword evidence="3 6" id="KW-0949">S-adenosyl-L-methionine</keyword>
<dbReference type="PROSITE" id="PS00095">
    <property type="entry name" value="C5_MTASE_2"/>
    <property type="match status" value="1"/>
</dbReference>
<organism evidence="9 10">
    <name type="scientific">Pseudodesulfovibrio karagichevae</name>
    <dbReference type="NCBI Taxonomy" id="3239305"/>
    <lineage>
        <taxon>Bacteria</taxon>
        <taxon>Pseudomonadati</taxon>
        <taxon>Thermodesulfobacteriota</taxon>
        <taxon>Desulfovibrionia</taxon>
        <taxon>Desulfovibrionales</taxon>
        <taxon>Desulfovibrionaceae</taxon>
    </lineage>
</organism>
<keyword evidence="10" id="KW-1185">Reference proteome</keyword>
<keyword evidence="1 6" id="KW-0489">Methyltransferase</keyword>
<name>A0ABV4JZ52_9BACT</name>
<comment type="similarity">
    <text evidence="6 7">Belongs to the class I-like SAM-binding methyltransferase superfamily. C5-methyltransferase family.</text>
</comment>
<feature type="active site" evidence="6">
    <location>
        <position position="85"/>
    </location>
</feature>
<gene>
    <name evidence="9" type="ORF">AB6M95_04415</name>
</gene>
<keyword evidence="2 6" id="KW-0808">Transferase</keyword>
<evidence type="ECO:0000313" key="9">
    <source>
        <dbReference type="EMBL" id="MEZ7195983.1"/>
    </source>
</evidence>
<evidence type="ECO:0000313" key="10">
    <source>
        <dbReference type="Proteomes" id="UP001568698"/>
    </source>
</evidence>
<dbReference type="InterPro" id="IPR050390">
    <property type="entry name" value="C5-Methyltransferase"/>
</dbReference>
<proteinExistence type="inferred from homology"/>
<dbReference type="Gene3D" id="3.40.50.150">
    <property type="entry name" value="Vaccinia Virus protein VP39"/>
    <property type="match status" value="1"/>
</dbReference>
<evidence type="ECO:0000256" key="8">
    <source>
        <dbReference type="RuleBase" id="RU000417"/>
    </source>
</evidence>
<dbReference type="PROSITE" id="PS00094">
    <property type="entry name" value="C5_MTASE_1"/>
    <property type="match status" value="1"/>
</dbReference>
<dbReference type="Pfam" id="PF00145">
    <property type="entry name" value="DNA_methylase"/>
    <property type="match status" value="1"/>
</dbReference>
<dbReference type="GO" id="GO:0032259">
    <property type="term" value="P:methylation"/>
    <property type="evidence" value="ECO:0007669"/>
    <property type="project" value="UniProtKB-KW"/>
</dbReference>
<evidence type="ECO:0000256" key="5">
    <source>
        <dbReference type="ARBA" id="ARBA00047422"/>
    </source>
</evidence>
<dbReference type="NCBIfam" id="TIGR00675">
    <property type="entry name" value="dcm"/>
    <property type="match status" value="1"/>
</dbReference>
<reference evidence="9 10" key="1">
    <citation type="submission" date="2024-08" db="EMBL/GenBank/DDBJ databases">
        <title>Sulfate-reducing bacteria isolated from formation water of the oil field in Kazakhstan and description of Pseudodesulfovibrio sp.</title>
        <authorList>
            <person name="Bidzhieva S.K."/>
            <person name="Tourova T.P."/>
            <person name="Grouzdev D.S."/>
            <person name="Beletsky A.V."/>
            <person name="Sokolova D.S."/>
            <person name="Samigullina S.R."/>
            <person name="Poltaraus A.B."/>
            <person name="Avtukh A.N."/>
            <person name="Tereshina V.M."/>
            <person name="Zhaparov N.S."/>
            <person name="Mardanov A.V."/>
            <person name="Nazina T.N."/>
        </authorList>
    </citation>
    <scope>NUCLEOTIDE SEQUENCE [LARGE SCALE GENOMIC DNA]</scope>
    <source>
        <strain evidence="9 10">9FUS</strain>
    </source>
</reference>
<dbReference type="SUPFAM" id="SSF53335">
    <property type="entry name" value="S-adenosyl-L-methionine-dependent methyltransferases"/>
    <property type="match status" value="1"/>
</dbReference>
<dbReference type="Proteomes" id="UP001568698">
    <property type="component" value="Unassembled WGS sequence"/>
</dbReference>
<dbReference type="PANTHER" id="PTHR10629">
    <property type="entry name" value="CYTOSINE-SPECIFIC METHYLTRANSFERASE"/>
    <property type="match status" value="1"/>
</dbReference>
<accession>A0ABV4JZ52</accession>
<dbReference type="PRINTS" id="PR00105">
    <property type="entry name" value="C5METTRFRASE"/>
</dbReference>
<comment type="catalytic activity">
    <reaction evidence="5 8">
        <text>a 2'-deoxycytidine in DNA + S-adenosyl-L-methionine = a 5-methyl-2'-deoxycytidine in DNA + S-adenosyl-L-homocysteine + H(+)</text>
        <dbReference type="Rhea" id="RHEA:13681"/>
        <dbReference type="Rhea" id="RHEA-COMP:11369"/>
        <dbReference type="Rhea" id="RHEA-COMP:11370"/>
        <dbReference type="ChEBI" id="CHEBI:15378"/>
        <dbReference type="ChEBI" id="CHEBI:57856"/>
        <dbReference type="ChEBI" id="CHEBI:59789"/>
        <dbReference type="ChEBI" id="CHEBI:85452"/>
        <dbReference type="ChEBI" id="CHEBI:85454"/>
        <dbReference type="EC" id="2.1.1.37"/>
    </reaction>
</comment>
<dbReference type="PANTHER" id="PTHR10629:SF52">
    <property type="entry name" value="DNA (CYTOSINE-5)-METHYLTRANSFERASE 1"/>
    <property type="match status" value="1"/>
</dbReference>
<dbReference type="EMBL" id="JBGLYH010000007">
    <property type="protein sequence ID" value="MEZ7195983.1"/>
    <property type="molecule type" value="Genomic_DNA"/>
</dbReference>
<evidence type="ECO:0000256" key="1">
    <source>
        <dbReference type="ARBA" id="ARBA00022603"/>
    </source>
</evidence>
<dbReference type="RefSeq" id="WP_371385525.1">
    <property type="nucleotide sequence ID" value="NZ_JBGLYH010000007.1"/>
</dbReference>
<dbReference type="Gene3D" id="3.90.120.10">
    <property type="entry name" value="DNA Methylase, subunit A, domain 2"/>
    <property type="match status" value="1"/>
</dbReference>
<dbReference type="GO" id="GO:0003886">
    <property type="term" value="F:DNA (cytosine-5-)-methyltransferase activity"/>
    <property type="evidence" value="ECO:0007669"/>
    <property type="project" value="UniProtKB-EC"/>
</dbReference>
<dbReference type="InterPro" id="IPR029063">
    <property type="entry name" value="SAM-dependent_MTases_sf"/>
</dbReference>